<dbReference type="SUPFAM" id="SSF57716">
    <property type="entry name" value="Glucocorticoid receptor-like (DNA-binding domain)"/>
    <property type="match status" value="1"/>
</dbReference>
<evidence type="ECO:0000256" key="4">
    <source>
        <dbReference type="ARBA" id="ARBA00022771"/>
    </source>
</evidence>
<dbReference type="Gene3D" id="3.30.50.10">
    <property type="entry name" value="Erythroid Transcription Factor GATA-1, subunit A"/>
    <property type="match status" value="1"/>
</dbReference>
<dbReference type="GO" id="GO:0008270">
    <property type="term" value="F:zinc ion binding"/>
    <property type="evidence" value="ECO:0007669"/>
    <property type="project" value="UniProtKB-KW"/>
</dbReference>
<evidence type="ECO:0000256" key="11">
    <source>
        <dbReference type="ARBA" id="ARBA00037512"/>
    </source>
</evidence>
<evidence type="ECO:0000259" key="13">
    <source>
        <dbReference type="PROSITE" id="PS51030"/>
    </source>
</evidence>
<accession>A0A2A2KRR7</accession>
<dbReference type="InterPro" id="IPR001628">
    <property type="entry name" value="Znf_hrmn_rcpt"/>
</dbReference>
<evidence type="ECO:0000256" key="1">
    <source>
        <dbReference type="ARBA" id="ARBA00004123"/>
    </source>
</evidence>
<dbReference type="PANTHER" id="PTHR47519">
    <property type="entry name" value="NUCLEAR HORMONE RECEPTOR FAMILY MEMBER NHR-31-RELATED"/>
    <property type="match status" value="1"/>
</dbReference>
<keyword evidence="9" id="KW-0675">Receptor</keyword>
<sequence length="386" mass="43058">VRAGKNYVCRYEQKCRIDKAGRNVCRSCRFQKCLEVGMEPDAIRPDRDKTGRQKNPRRNGSHNYDLVKKISVSSLIGDLPSVNKMREDSDDMPTSPSSRADSAPLDMRPSPIDESVLTTLKEIEAICVQLRDASPITPQPRPSLSEAVIRPSLITPRTHLLFDGSKGPANLPIISENIRRMVVLVFDYVNTLKPIADMNVEEKLSLIRNCVIPYTLLVTGHQTVKQESMNENIILLPSGHTFGTETLLFSSNQEDDKRNLLLDAKVDGVRRNMLDHVVHQMRKVQVTDTELVALKAIMALDPNIKGLSVRSSALLLVARESVQNALFTHLLTRFSHNEATARFGHLLLLIASATRVAASMAALLQLSKDIQIAIDPVIEELILYDI</sequence>
<dbReference type="PANTHER" id="PTHR47519:SF5">
    <property type="entry name" value="NUCLEAR HORMONE RECEPTOR E75"/>
    <property type="match status" value="1"/>
</dbReference>
<dbReference type="CDD" id="cd06157">
    <property type="entry name" value="NR_LBD"/>
    <property type="match status" value="1"/>
</dbReference>
<keyword evidence="8" id="KW-0804">Transcription</keyword>
<dbReference type="Gene3D" id="1.10.565.10">
    <property type="entry name" value="Retinoid X Receptor"/>
    <property type="match status" value="1"/>
</dbReference>
<feature type="region of interest" description="Disordered" evidence="12">
    <location>
        <begin position="41"/>
        <end position="64"/>
    </location>
</feature>
<evidence type="ECO:0000256" key="8">
    <source>
        <dbReference type="ARBA" id="ARBA00023163"/>
    </source>
</evidence>
<dbReference type="CDD" id="cd06960">
    <property type="entry name" value="NR_DBD_HNF4A"/>
    <property type="match status" value="1"/>
</dbReference>
<dbReference type="EMBL" id="LIAE01007829">
    <property type="protein sequence ID" value="PAV76676.1"/>
    <property type="molecule type" value="Genomic_DNA"/>
</dbReference>
<dbReference type="GO" id="GO:0005634">
    <property type="term" value="C:nucleus"/>
    <property type="evidence" value="ECO:0007669"/>
    <property type="project" value="UniProtKB-SubCell"/>
</dbReference>
<reference evidence="15 16" key="1">
    <citation type="journal article" date="2017" name="Curr. Biol.">
        <title>Genome architecture and evolution of a unichromosomal asexual nematode.</title>
        <authorList>
            <person name="Fradin H."/>
            <person name="Zegar C."/>
            <person name="Gutwein M."/>
            <person name="Lucas J."/>
            <person name="Kovtun M."/>
            <person name="Corcoran D."/>
            <person name="Baugh L.R."/>
            <person name="Kiontke K."/>
            <person name="Gunsalus K."/>
            <person name="Fitch D.H."/>
            <person name="Piano F."/>
        </authorList>
    </citation>
    <scope>NUCLEOTIDE SEQUENCE [LARGE SCALE GENOMIC DNA]</scope>
    <source>
        <strain evidence="15">PF1309</strain>
    </source>
</reference>
<feature type="compositionally biased region" description="Basic and acidic residues" evidence="12">
    <location>
        <begin position="41"/>
        <end position="51"/>
    </location>
</feature>
<dbReference type="SMART" id="SM00399">
    <property type="entry name" value="ZnF_C4"/>
    <property type="match status" value="1"/>
</dbReference>
<dbReference type="Pfam" id="PF00105">
    <property type="entry name" value="zf-C4"/>
    <property type="match status" value="1"/>
</dbReference>
<dbReference type="SMART" id="SM00430">
    <property type="entry name" value="HOLI"/>
    <property type="match status" value="1"/>
</dbReference>
<evidence type="ECO:0000256" key="3">
    <source>
        <dbReference type="ARBA" id="ARBA00022723"/>
    </source>
</evidence>
<protein>
    <recommendedName>
        <fullName evidence="17">Nuclear receptor domain-containing protein</fullName>
    </recommendedName>
</protein>
<feature type="domain" description="NR LBD" evidence="14">
    <location>
        <begin position="140"/>
        <end position="386"/>
    </location>
</feature>
<evidence type="ECO:0000256" key="7">
    <source>
        <dbReference type="ARBA" id="ARBA00023125"/>
    </source>
</evidence>
<dbReference type="InterPro" id="IPR052496">
    <property type="entry name" value="Orphan_Nuclear_Rcpt"/>
</dbReference>
<dbReference type="PROSITE" id="PS51030">
    <property type="entry name" value="NUCLEAR_REC_DBD_2"/>
    <property type="match status" value="1"/>
</dbReference>
<keyword evidence="10" id="KW-0539">Nucleus</keyword>
<keyword evidence="3" id="KW-0479">Metal-binding</keyword>
<dbReference type="InterPro" id="IPR049636">
    <property type="entry name" value="HNF4-like_DBD"/>
</dbReference>
<evidence type="ECO:0000256" key="2">
    <source>
        <dbReference type="ARBA" id="ARBA00005993"/>
    </source>
</evidence>
<keyword evidence="6" id="KW-0805">Transcription regulation</keyword>
<evidence type="ECO:0008006" key="17">
    <source>
        <dbReference type="Google" id="ProtNLM"/>
    </source>
</evidence>
<evidence type="ECO:0000256" key="6">
    <source>
        <dbReference type="ARBA" id="ARBA00023015"/>
    </source>
</evidence>
<evidence type="ECO:0000313" key="15">
    <source>
        <dbReference type="EMBL" id="PAV76676.1"/>
    </source>
</evidence>
<evidence type="ECO:0000256" key="9">
    <source>
        <dbReference type="ARBA" id="ARBA00023170"/>
    </source>
</evidence>
<feature type="domain" description="Nuclear receptor" evidence="13">
    <location>
        <begin position="1"/>
        <end position="45"/>
    </location>
</feature>
<dbReference type="GO" id="GO:0000978">
    <property type="term" value="F:RNA polymerase II cis-regulatory region sequence-specific DNA binding"/>
    <property type="evidence" value="ECO:0007669"/>
    <property type="project" value="InterPro"/>
</dbReference>
<dbReference type="InterPro" id="IPR013088">
    <property type="entry name" value="Znf_NHR/GATA"/>
</dbReference>
<dbReference type="InterPro" id="IPR035500">
    <property type="entry name" value="NHR-like_dom_sf"/>
</dbReference>
<evidence type="ECO:0000259" key="14">
    <source>
        <dbReference type="PROSITE" id="PS51843"/>
    </source>
</evidence>
<dbReference type="STRING" id="2018661.A0A2A2KRR7"/>
<keyword evidence="7" id="KW-0238">DNA-binding</keyword>
<dbReference type="OrthoDB" id="5799427at2759"/>
<comment type="subcellular location">
    <subcellularLocation>
        <location evidence="1">Nucleus</location>
    </subcellularLocation>
</comment>
<dbReference type="InterPro" id="IPR000536">
    <property type="entry name" value="Nucl_hrmn_rcpt_lig-bd"/>
</dbReference>
<feature type="non-terminal residue" evidence="15">
    <location>
        <position position="1"/>
    </location>
</feature>
<proteinExistence type="inferred from homology"/>
<dbReference type="AlphaFoldDB" id="A0A2A2KRR7"/>
<keyword evidence="16" id="KW-1185">Reference proteome</keyword>
<evidence type="ECO:0000256" key="10">
    <source>
        <dbReference type="ARBA" id="ARBA00023242"/>
    </source>
</evidence>
<comment type="similarity">
    <text evidence="2">Belongs to the nuclear hormone receptor family.</text>
</comment>
<evidence type="ECO:0000313" key="16">
    <source>
        <dbReference type="Proteomes" id="UP000218231"/>
    </source>
</evidence>
<dbReference type="Pfam" id="PF00104">
    <property type="entry name" value="Hormone_recep"/>
    <property type="match status" value="1"/>
</dbReference>
<feature type="region of interest" description="Disordered" evidence="12">
    <location>
        <begin position="78"/>
        <end position="110"/>
    </location>
</feature>
<evidence type="ECO:0000256" key="5">
    <source>
        <dbReference type="ARBA" id="ARBA00022833"/>
    </source>
</evidence>
<name>A0A2A2KRR7_9BILA</name>
<dbReference type="GO" id="GO:0003700">
    <property type="term" value="F:DNA-binding transcription factor activity"/>
    <property type="evidence" value="ECO:0007669"/>
    <property type="project" value="InterPro"/>
</dbReference>
<keyword evidence="5" id="KW-0862">Zinc</keyword>
<comment type="function">
    <text evidence="11">Orphan nuclear receptor.</text>
</comment>
<dbReference type="SUPFAM" id="SSF48508">
    <property type="entry name" value="Nuclear receptor ligand-binding domain"/>
    <property type="match status" value="1"/>
</dbReference>
<dbReference type="PROSITE" id="PS51843">
    <property type="entry name" value="NR_LBD"/>
    <property type="match status" value="1"/>
</dbReference>
<gene>
    <name evidence="15" type="ORF">WR25_11426</name>
</gene>
<dbReference type="Proteomes" id="UP000218231">
    <property type="component" value="Unassembled WGS sequence"/>
</dbReference>
<keyword evidence="4" id="KW-0863">Zinc-finger</keyword>
<organism evidence="15 16">
    <name type="scientific">Diploscapter pachys</name>
    <dbReference type="NCBI Taxonomy" id="2018661"/>
    <lineage>
        <taxon>Eukaryota</taxon>
        <taxon>Metazoa</taxon>
        <taxon>Ecdysozoa</taxon>
        <taxon>Nematoda</taxon>
        <taxon>Chromadorea</taxon>
        <taxon>Rhabditida</taxon>
        <taxon>Rhabditina</taxon>
        <taxon>Rhabditomorpha</taxon>
        <taxon>Rhabditoidea</taxon>
        <taxon>Rhabditidae</taxon>
        <taxon>Diploscapter</taxon>
    </lineage>
</organism>
<comment type="caution">
    <text evidence="15">The sequence shown here is derived from an EMBL/GenBank/DDBJ whole genome shotgun (WGS) entry which is preliminary data.</text>
</comment>
<evidence type="ECO:0000256" key="12">
    <source>
        <dbReference type="SAM" id="MobiDB-lite"/>
    </source>
</evidence>